<dbReference type="PIRSF" id="PIRSF005690">
    <property type="entry name" value="GerBA"/>
    <property type="match status" value="1"/>
</dbReference>
<gene>
    <name evidence="6" type="ORF">CEY16_11860</name>
</gene>
<sequence length="508" mass="57460">MKRRCVVMFFKRRNNQKPNSAQKPRTERPSIKVTRSLDKNIDFIVNEFNNSDDLKVRKIKKIDATLIYFESLVDQDKMQDRIFKPIELSQNLDTFDLSPARVSHDLYRACNSLLMGHTLLLKDHVAEIKIIPVTDSNNRNVDEPANERVVRGSHEGFIENLMVNLNLLRKRMNDSDLTVHYFDKGTETSTKIAVVFMNSLVNDEHVKEVERRIQSIDADMLFSPGYIEEFIEDEPMSPFPQLLNTERPDRVEANILEGRIAILAEGSPTCLLTPVSFFAFYQTTDDYNNRWTSGTFLRLIRLTSFLIAIGLPAIYIAVVGFHFEVIPSDLLLPVKASINDIPYPPLIEALVMVIVIELIRESGMRLPSPVGQTIGIVGGLVIGDAVVKAGLVSNLVVVVIALTALASFVVPSNEMSTTLRVLTFPLIILAGTFGFVGIAFGFLALLIHLARLTSLGTPYFAPMTPFRLKDLKDTFVRIPLFKMNRRPTDNYAKKSVITRRSRKWDMNE</sequence>
<evidence type="ECO:0000313" key="6">
    <source>
        <dbReference type="EMBL" id="PKR77417.1"/>
    </source>
</evidence>
<dbReference type="Pfam" id="PF03323">
    <property type="entry name" value="GerA"/>
    <property type="match status" value="1"/>
</dbReference>
<reference evidence="6 7" key="1">
    <citation type="submission" date="2017-06" db="EMBL/GenBank/DDBJ databases">
        <title>the draft geome sequence of Illustriluteabacillus marina B3227.</title>
        <authorList>
            <person name="He R.-H."/>
            <person name="Du Z.-J."/>
        </authorList>
    </citation>
    <scope>NUCLEOTIDE SEQUENCE [LARGE SCALE GENOMIC DNA]</scope>
    <source>
        <strain evidence="6 7">B3227</strain>
    </source>
</reference>
<feature type="transmembrane region" description="Helical" evidence="5">
    <location>
        <begin position="341"/>
        <end position="359"/>
    </location>
</feature>
<organism evidence="6 7">
    <name type="scientific">Halalkalibacillus sediminis</name>
    <dbReference type="NCBI Taxonomy" id="2018042"/>
    <lineage>
        <taxon>Bacteria</taxon>
        <taxon>Bacillati</taxon>
        <taxon>Bacillota</taxon>
        <taxon>Bacilli</taxon>
        <taxon>Bacillales</taxon>
        <taxon>Bacillaceae</taxon>
        <taxon>Halalkalibacillus</taxon>
    </lineage>
</organism>
<dbReference type="InterPro" id="IPR050768">
    <property type="entry name" value="UPF0353/GerABKA_families"/>
</dbReference>
<comment type="subcellular location">
    <subcellularLocation>
        <location evidence="4">Cell membrane</location>
    </subcellularLocation>
    <subcellularLocation>
        <location evidence="1">Membrane</location>
        <topology evidence="1">Multi-pass membrane protein</topology>
    </subcellularLocation>
</comment>
<evidence type="ECO:0000256" key="5">
    <source>
        <dbReference type="SAM" id="Phobius"/>
    </source>
</evidence>
<keyword evidence="3 4" id="KW-0472">Membrane</keyword>
<dbReference type="Proteomes" id="UP000243524">
    <property type="component" value="Unassembled WGS sequence"/>
</dbReference>
<protein>
    <submittedName>
        <fullName evidence="6">Spore germination protein</fullName>
    </submittedName>
</protein>
<evidence type="ECO:0000256" key="1">
    <source>
        <dbReference type="ARBA" id="ARBA00004141"/>
    </source>
</evidence>
<dbReference type="GO" id="GO:0005886">
    <property type="term" value="C:plasma membrane"/>
    <property type="evidence" value="ECO:0007669"/>
    <property type="project" value="UniProtKB-SubCell"/>
</dbReference>
<dbReference type="PANTHER" id="PTHR22550:SF5">
    <property type="entry name" value="LEUCINE ZIPPER PROTEIN 4"/>
    <property type="match status" value="1"/>
</dbReference>
<accession>A0A2I0QSV5</accession>
<feature type="transmembrane region" description="Helical" evidence="5">
    <location>
        <begin position="391"/>
        <end position="410"/>
    </location>
</feature>
<keyword evidence="5" id="KW-1133">Transmembrane helix</keyword>
<evidence type="ECO:0000256" key="4">
    <source>
        <dbReference type="PIRNR" id="PIRNR005690"/>
    </source>
</evidence>
<dbReference type="EMBL" id="PJNH01000003">
    <property type="protein sequence ID" value="PKR77417.1"/>
    <property type="molecule type" value="Genomic_DNA"/>
</dbReference>
<comment type="similarity">
    <text evidence="2 4">Belongs to the GerABKA family.</text>
</comment>
<evidence type="ECO:0000256" key="3">
    <source>
        <dbReference type="ARBA" id="ARBA00023136"/>
    </source>
</evidence>
<keyword evidence="7" id="KW-1185">Reference proteome</keyword>
<feature type="transmembrane region" description="Helical" evidence="5">
    <location>
        <begin position="299"/>
        <end position="321"/>
    </location>
</feature>
<name>A0A2I0QSV5_9BACI</name>
<comment type="caution">
    <text evidence="6">The sequence shown here is derived from an EMBL/GenBank/DDBJ whole genome shotgun (WGS) entry which is preliminary data.</text>
</comment>
<dbReference type="InterPro" id="IPR004995">
    <property type="entry name" value="Spore_Ger"/>
</dbReference>
<dbReference type="GO" id="GO:0009847">
    <property type="term" value="P:spore germination"/>
    <property type="evidence" value="ECO:0007669"/>
    <property type="project" value="UniProtKB-UniRule"/>
</dbReference>
<dbReference type="PANTHER" id="PTHR22550">
    <property type="entry name" value="SPORE GERMINATION PROTEIN"/>
    <property type="match status" value="1"/>
</dbReference>
<evidence type="ECO:0000256" key="2">
    <source>
        <dbReference type="ARBA" id="ARBA00005278"/>
    </source>
</evidence>
<evidence type="ECO:0000313" key="7">
    <source>
        <dbReference type="Proteomes" id="UP000243524"/>
    </source>
</evidence>
<proteinExistence type="inferred from homology"/>
<feature type="transmembrane region" description="Helical" evidence="5">
    <location>
        <begin position="422"/>
        <end position="447"/>
    </location>
</feature>
<keyword evidence="5" id="KW-0812">Transmembrane</keyword>
<dbReference type="AlphaFoldDB" id="A0A2I0QSV5"/>